<dbReference type="RefSeq" id="WP_010986921.1">
    <property type="nucleotide sequence ID" value="NZ_BAABTN010000049.1"/>
</dbReference>
<evidence type="ECO:0000313" key="2">
    <source>
        <dbReference type="EMBL" id="BBJ53674.1"/>
    </source>
</evidence>
<feature type="region of interest" description="Disordered" evidence="1">
    <location>
        <begin position="1"/>
        <end position="73"/>
    </location>
</feature>
<gene>
    <name evidence="2" type="ORF">SAVMC3_63030</name>
</gene>
<reference evidence="2" key="1">
    <citation type="submission" date="2019-04" db="EMBL/GenBank/DDBJ databases">
        <title>Draft genome sequences of Streptomyces avermitilis MC3.</title>
        <authorList>
            <person name="Komaki H."/>
            <person name="Tamura T."/>
            <person name="Hosoyama A."/>
        </authorList>
    </citation>
    <scope>NUCLEOTIDE SEQUENCE</scope>
    <source>
        <strain evidence="2">MC3</strain>
    </source>
</reference>
<protein>
    <recommendedName>
        <fullName evidence="3">Phage minor structural protein</fullName>
    </recommendedName>
</protein>
<dbReference type="AlphaFoldDB" id="A0A499VH39"/>
<feature type="region of interest" description="Disordered" evidence="1">
    <location>
        <begin position="166"/>
        <end position="209"/>
    </location>
</feature>
<name>A0A499VH39_STRAX</name>
<dbReference type="OMA" id="CHARMSF"/>
<proteinExistence type="predicted"/>
<accession>A0A499VH39</accession>
<sequence>MATPAEPGTGAENPGIPPEGTTPPEGTAQPESVKDDKGSKSGETNWQAEAEKWKAQARKHEDRSKSTTTELQRQSALLAQLAEKAGIKLDDGKPDAEKLTQQLTATQGKARQSAVELAVYRAATKHSADADALLDSRGFLKQVDDLDPDADDFATKVGDAIKAAVESNPKLKTAPAPPARSGTEMSGRGEGARKPTNLADAVAARMRGN</sequence>
<organism evidence="2">
    <name type="scientific">Streptomyces avermitilis</name>
    <dbReference type="NCBI Taxonomy" id="33903"/>
    <lineage>
        <taxon>Bacteria</taxon>
        <taxon>Bacillati</taxon>
        <taxon>Actinomycetota</taxon>
        <taxon>Actinomycetes</taxon>
        <taxon>Kitasatosporales</taxon>
        <taxon>Streptomycetaceae</taxon>
        <taxon>Streptomyces</taxon>
    </lineage>
</organism>
<dbReference type="GeneID" id="41542611"/>
<feature type="compositionally biased region" description="Low complexity" evidence="1">
    <location>
        <begin position="22"/>
        <end position="31"/>
    </location>
</feature>
<feature type="compositionally biased region" description="Basic and acidic residues" evidence="1">
    <location>
        <begin position="49"/>
        <end position="65"/>
    </location>
</feature>
<evidence type="ECO:0000256" key="1">
    <source>
        <dbReference type="SAM" id="MobiDB-lite"/>
    </source>
</evidence>
<evidence type="ECO:0008006" key="3">
    <source>
        <dbReference type="Google" id="ProtNLM"/>
    </source>
</evidence>
<dbReference type="EMBL" id="AP019621">
    <property type="protein sequence ID" value="BBJ53674.1"/>
    <property type="molecule type" value="Genomic_DNA"/>
</dbReference>